<dbReference type="NCBIfam" id="TIGR03806">
    <property type="entry name" value="chp_HNE_0200"/>
    <property type="match status" value="1"/>
</dbReference>
<evidence type="ECO:0000313" key="2">
    <source>
        <dbReference type="EMBL" id="MDS1308703.1"/>
    </source>
</evidence>
<gene>
    <name evidence="2" type="ORF">RKA07_01155</name>
</gene>
<dbReference type="RefSeq" id="WP_200201364.1">
    <property type="nucleotide sequence ID" value="NZ_JAVMBO010000003.1"/>
</dbReference>
<evidence type="ECO:0000256" key="1">
    <source>
        <dbReference type="SAM" id="SignalP"/>
    </source>
</evidence>
<sequence length="401" mass="43667">MNLKKTNHLLTGLSLAGALLLTACGGGGDGDTIGNITSPTESGVCGEAGDDVNIDALMTANCKYLSSYRLFEDPTNPTANPTGNGTPYDLTTALFTDYTSKYRFVFIPDGKAARFSENETMEFPVGTVITKTFALPADTAFRGIEDETLLETRLLIHRESGWTALPYVWNANATIAEFKSAGAFLPVSLVHNGKQQDFTYEVPDTNMCKQCHQFDVAGTSKFMPIGPKARLLNRSYDYAEGPENQLTHWQTAGFLTGLPADLSTIDTITAYTDADAQLLPTKSSAELMDLAKGYLDINCAHCHRPEGGASNTGLNLEYWRSYIDHKPQHGYCKTPVAYRGSDGRNYDLVPGDAENSILHYRMSTAQPRHRMPEIGRALVHEEGVALIASWIDSLPGGSCDP</sequence>
<dbReference type="InterPro" id="IPR022269">
    <property type="entry name" value="SO_2930-like_C"/>
</dbReference>
<keyword evidence="3" id="KW-1185">Reference proteome</keyword>
<protein>
    <submittedName>
        <fullName evidence="2">SO2930 family diheme c-type cytochrome</fullName>
    </submittedName>
</protein>
<organism evidence="2 3">
    <name type="scientific">Marinobacter xiaoshiensis</name>
    <dbReference type="NCBI Taxonomy" id="3073652"/>
    <lineage>
        <taxon>Bacteria</taxon>
        <taxon>Pseudomonadati</taxon>
        <taxon>Pseudomonadota</taxon>
        <taxon>Gammaproteobacteria</taxon>
        <taxon>Pseudomonadales</taxon>
        <taxon>Marinobacteraceae</taxon>
        <taxon>Marinobacter</taxon>
    </lineage>
</organism>
<comment type="caution">
    <text evidence="2">The sequence shown here is derived from an EMBL/GenBank/DDBJ whole genome shotgun (WGS) entry which is preliminary data.</text>
</comment>
<feature type="chain" id="PRO_5045371318" evidence="1">
    <location>
        <begin position="24"/>
        <end position="401"/>
    </location>
</feature>
<dbReference type="EMBL" id="JAVMBO010000003">
    <property type="protein sequence ID" value="MDS1308703.1"/>
    <property type="molecule type" value="Genomic_DNA"/>
</dbReference>
<dbReference type="Proteomes" id="UP001267407">
    <property type="component" value="Unassembled WGS sequence"/>
</dbReference>
<feature type="signal peptide" evidence="1">
    <location>
        <begin position="1"/>
        <end position="23"/>
    </location>
</feature>
<dbReference type="SUPFAM" id="SSF46626">
    <property type="entry name" value="Cytochrome c"/>
    <property type="match status" value="1"/>
</dbReference>
<dbReference type="InterPro" id="IPR036909">
    <property type="entry name" value="Cyt_c-like_dom_sf"/>
</dbReference>
<dbReference type="PROSITE" id="PS51257">
    <property type="entry name" value="PROKAR_LIPOPROTEIN"/>
    <property type="match status" value="1"/>
</dbReference>
<accession>A0ABU2HCB4</accession>
<evidence type="ECO:0000313" key="3">
    <source>
        <dbReference type="Proteomes" id="UP001267407"/>
    </source>
</evidence>
<keyword evidence="1" id="KW-0732">Signal</keyword>
<name>A0ABU2HCB4_9GAMM</name>
<reference evidence="2" key="1">
    <citation type="submission" date="2023-09" db="EMBL/GenBank/DDBJ databases">
        <title>Marinobacter sediminicola sp. nov. and Marinobacter maritimum sp. nov., isolated from marine sediment.</title>
        <authorList>
            <person name="An J."/>
        </authorList>
    </citation>
    <scope>NUCLEOTIDE SEQUENCE</scope>
    <source>
        <strain evidence="2">F60267</strain>
    </source>
</reference>
<proteinExistence type="predicted"/>